<feature type="chain" id="PRO_5047500634" description="DUF4249 domain-containing protein" evidence="1">
    <location>
        <begin position="26"/>
        <end position="357"/>
    </location>
</feature>
<evidence type="ECO:0000256" key="1">
    <source>
        <dbReference type="SAM" id="SignalP"/>
    </source>
</evidence>
<sequence>MRFRQFAFRYLVALSFGAFVFSSCSTDLDPNAEYKEVMVMYSILNQEDTIHYAKVNKAFLNTNSNALTIAATNPDSTTYPEEGLVVKLERLSTKDSSVLNSYPMERFVSTNKEAGTFFGPSQVLYRTKPNQPGPLTDENAIYRVVATNPKSGLTTSGATQLVQRNESSRSQRFSIFKVSYISSGYPPLDQIDTSKYEPEKLNRVEFRGPVNASIYSVKLTFNYVESDGVTSQKKQLSWYIRNNFLQEAKEIRFDVEDRLFYTNLLNMIDTSQDKPGTVRTAGDILVTVTAGSESLATNFRINNSFSIFSQVKPEWDNIKNGTGLIGARVQRVVKTRLSQAALAELINNSQYQKLKFK</sequence>
<keyword evidence="1" id="KW-0732">Signal</keyword>
<dbReference type="EMBL" id="JBHSKT010000011">
    <property type="protein sequence ID" value="MFC5272067.1"/>
    <property type="molecule type" value="Genomic_DNA"/>
</dbReference>
<dbReference type="Proteomes" id="UP001596161">
    <property type="component" value="Unassembled WGS sequence"/>
</dbReference>
<proteinExistence type="predicted"/>
<name>A0ABW0ECG2_9BACT</name>
<evidence type="ECO:0008006" key="4">
    <source>
        <dbReference type="Google" id="ProtNLM"/>
    </source>
</evidence>
<gene>
    <name evidence="2" type="ORF">ACFPIB_15725</name>
</gene>
<reference evidence="3" key="1">
    <citation type="journal article" date="2019" name="Int. J. Syst. Evol. Microbiol.">
        <title>The Global Catalogue of Microorganisms (GCM) 10K type strain sequencing project: providing services to taxonomists for standard genome sequencing and annotation.</title>
        <authorList>
            <consortium name="The Broad Institute Genomics Platform"/>
            <consortium name="The Broad Institute Genome Sequencing Center for Infectious Disease"/>
            <person name="Wu L."/>
            <person name="Ma J."/>
        </authorList>
    </citation>
    <scope>NUCLEOTIDE SEQUENCE [LARGE SCALE GENOMIC DNA]</scope>
    <source>
        <strain evidence="3">KACC 12602</strain>
    </source>
</reference>
<keyword evidence="3" id="KW-1185">Reference proteome</keyword>
<comment type="caution">
    <text evidence="2">The sequence shown here is derived from an EMBL/GenBank/DDBJ whole genome shotgun (WGS) entry which is preliminary data.</text>
</comment>
<dbReference type="PROSITE" id="PS51257">
    <property type="entry name" value="PROKAR_LIPOPROTEIN"/>
    <property type="match status" value="1"/>
</dbReference>
<evidence type="ECO:0000313" key="3">
    <source>
        <dbReference type="Proteomes" id="UP001596161"/>
    </source>
</evidence>
<dbReference type="RefSeq" id="WP_378018426.1">
    <property type="nucleotide sequence ID" value="NZ_JBHSKT010000011.1"/>
</dbReference>
<evidence type="ECO:0000313" key="2">
    <source>
        <dbReference type="EMBL" id="MFC5272067.1"/>
    </source>
</evidence>
<protein>
    <recommendedName>
        <fullName evidence="4">DUF4249 domain-containing protein</fullName>
    </recommendedName>
</protein>
<organism evidence="2 3">
    <name type="scientific">Adhaeribacter terreus</name>
    <dbReference type="NCBI Taxonomy" id="529703"/>
    <lineage>
        <taxon>Bacteria</taxon>
        <taxon>Pseudomonadati</taxon>
        <taxon>Bacteroidota</taxon>
        <taxon>Cytophagia</taxon>
        <taxon>Cytophagales</taxon>
        <taxon>Hymenobacteraceae</taxon>
        <taxon>Adhaeribacter</taxon>
    </lineage>
</organism>
<feature type="signal peptide" evidence="1">
    <location>
        <begin position="1"/>
        <end position="25"/>
    </location>
</feature>
<accession>A0ABW0ECG2</accession>